<feature type="transmembrane region" description="Helical" evidence="1">
    <location>
        <begin position="145"/>
        <end position="164"/>
    </location>
</feature>
<dbReference type="InterPro" id="IPR047798">
    <property type="entry name" value="BPSS1780-like"/>
</dbReference>
<gene>
    <name evidence="2" type="ORF">SAMN04489707_101164</name>
</gene>
<feature type="transmembrane region" description="Helical" evidence="1">
    <location>
        <begin position="97"/>
        <end position="118"/>
    </location>
</feature>
<feature type="transmembrane region" description="Helical" evidence="1">
    <location>
        <begin position="202"/>
        <end position="222"/>
    </location>
</feature>
<dbReference type="OrthoDB" id="5298483at2"/>
<keyword evidence="1" id="KW-1133">Transmembrane helix</keyword>
<keyword evidence="1" id="KW-0812">Transmembrane</keyword>
<accession>A0A1I7HMM6</accession>
<keyword evidence="3" id="KW-1185">Reference proteome</keyword>
<feature type="transmembrane region" description="Helical" evidence="1">
    <location>
        <begin position="49"/>
        <end position="68"/>
    </location>
</feature>
<dbReference type="Proteomes" id="UP000183656">
    <property type="component" value="Unassembled WGS sequence"/>
</dbReference>
<sequence length="277" mass="29222">MKLRIVPAYTGVKWVQLGVRAFWRQPLALAALFFMTMAAMSLATLVPLVGAPIALALLPAATLAMMVATAEAQQGRFPTPALLLVAFRTGQRRLRAMLALGGMYAVGFLGIMGLSALVDGGQFAQVYFGGAKLTPEVAESPAFQGAMWLSVLLYLPLSLLFWHAPGLVHWHGVPPVKALFFSLVACVRNFGAFMVFGLAWMGVFLAAGMVVALVTGLLSLAVGTAAGGLMVGAAMVLAAMFFSSVVFTFRDCFEPPEEYLQAAPAPATEDAPPPPAD</sequence>
<dbReference type="RefSeq" id="WP_054255854.1">
    <property type="nucleotide sequence ID" value="NZ_CYIG01000010.1"/>
</dbReference>
<dbReference type="EMBL" id="FPBX01000011">
    <property type="protein sequence ID" value="SFU61891.1"/>
    <property type="molecule type" value="Genomic_DNA"/>
</dbReference>
<feature type="transmembrane region" description="Helical" evidence="1">
    <location>
        <begin position="229"/>
        <end position="249"/>
    </location>
</feature>
<reference evidence="2 3" key="1">
    <citation type="submission" date="2016-10" db="EMBL/GenBank/DDBJ databases">
        <authorList>
            <person name="de Groot N.N."/>
        </authorList>
    </citation>
    <scope>NUCLEOTIDE SEQUENCE [LARGE SCALE GENOMIC DNA]</scope>
    <source>
        <strain evidence="2 3">R-24608</strain>
    </source>
</reference>
<keyword evidence="1" id="KW-0472">Membrane</keyword>
<dbReference type="NCBIfam" id="NF041043">
    <property type="entry name" value="BPSS1780_fam"/>
    <property type="match status" value="1"/>
</dbReference>
<evidence type="ECO:0000256" key="1">
    <source>
        <dbReference type="SAM" id="Phobius"/>
    </source>
</evidence>
<evidence type="ECO:0000313" key="3">
    <source>
        <dbReference type="Proteomes" id="UP000183656"/>
    </source>
</evidence>
<organism evidence="2 3">
    <name type="scientific">Paenacidovorax caeni</name>
    <dbReference type="NCBI Taxonomy" id="343013"/>
    <lineage>
        <taxon>Bacteria</taxon>
        <taxon>Pseudomonadati</taxon>
        <taxon>Pseudomonadota</taxon>
        <taxon>Betaproteobacteria</taxon>
        <taxon>Burkholderiales</taxon>
        <taxon>Comamonadaceae</taxon>
        <taxon>Paenacidovorax</taxon>
    </lineage>
</organism>
<protein>
    <recommendedName>
        <fullName evidence="4">Transmembrane protein</fullName>
    </recommendedName>
</protein>
<dbReference type="AlphaFoldDB" id="A0A1I7HMM6"/>
<proteinExistence type="predicted"/>
<feature type="transmembrane region" description="Helical" evidence="1">
    <location>
        <begin position="21"/>
        <end position="43"/>
    </location>
</feature>
<evidence type="ECO:0000313" key="2">
    <source>
        <dbReference type="EMBL" id="SFU61891.1"/>
    </source>
</evidence>
<evidence type="ECO:0008006" key="4">
    <source>
        <dbReference type="Google" id="ProtNLM"/>
    </source>
</evidence>
<dbReference type="STRING" id="343013.SAMN04489707_101164"/>
<name>A0A1I7HMM6_9BURK</name>